<comment type="subcellular location">
    <subcellularLocation>
        <location evidence="1">Nucleus</location>
    </subcellularLocation>
</comment>
<comment type="similarity">
    <text evidence="3">Belongs to the MT-A70-like family.</text>
</comment>
<dbReference type="Proteomes" id="UP000238274">
    <property type="component" value="Unassembled WGS sequence"/>
</dbReference>
<feature type="compositionally biased region" description="Polar residues" evidence="4">
    <location>
        <begin position="158"/>
        <end position="168"/>
    </location>
</feature>
<dbReference type="InterPro" id="IPR045123">
    <property type="entry name" value="METTL14-like"/>
</dbReference>
<keyword evidence="5" id="KW-0472">Membrane</keyword>
<evidence type="ECO:0000313" key="7">
    <source>
        <dbReference type="Proteomes" id="UP000238274"/>
    </source>
</evidence>
<comment type="caution">
    <text evidence="6">The sequence shown here is derived from an EMBL/GenBank/DDBJ whole genome shotgun (WGS) entry which is preliminary data.</text>
</comment>
<dbReference type="OrthoDB" id="14833at2759"/>
<dbReference type="GO" id="GO:0003729">
    <property type="term" value="F:mRNA binding"/>
    <property type="evidence" value="ECO:0007669"/>
    <property type="project" value="TreeGrafter"/>
</dbReference>
<keyword evidence="2" id="KW-0539">Nucleus</keyword>
<sequence length="746" mass="83033">MNVAEGARFTAMQSSVNSVQLSTWDSRYWMEAGDHVVFTRRYPFVSHQGLRSERLIRGDCSDIGGLSSIDKICQMEAEAATVAIPGSGRVLVWQPSEALSASSSVMPCAAHGPAGGSKSIGLATDIDEIVLGQLSSSLLVERQLRTTTSSSTTTTQTGKMSAKQNEQLSSKKRHKRLAYGKNYIPEEETIRNDYSLNYVLTGSRPSNHIQNTALETRFAEYPKLKKLSQLKRSLVASHAHPPTYIQADLRTDRPNSFNLLDLSPARFDVILIDPPLEEYVETYPDLPIKDPSISGCGGPKGEERDFWNWEELESLPLPQIAASPVSYFYGVDLEHCLMGIRGTVRRSTDGHFVHCNVDTDVIVSEPDPTDILHKPEELYHLIENFCLGRRRLELFGSSRNLRPGWLTIGTDCAPSPTSNLNNPIDHQEEMFNREQNQPVAYSRADYLAHFLDSAGRTHNLLPSHADIDNLRPRSPPSRITTSAIGGNGIGQVGIGYPSSNIPGGIPIIGAGGAILATTISGRNTISHPSGGLGRGPGNALLPGMRVSGLRDSSNNNLASHQSRNPNSTHQTFVHPNQYPFPYYPHPSWPTGHTQFFYQPQQPQQHYQQQQQHYQQPYHYQAQIYSNNNQAIITLNLLRLSTNHQSISLIPLNTNSILRLRHGIDLLPWLIILNNSIKFNIRLIILINIIFFIINIIIIYLLLILCLLLIKIIIFNHIINNHKINKTEINSSSSSSNNSITLLYNVC</sequence>
<accession>A0A2S4WNU4</accession>
<dbReference type="InterPro" id="IPR007757">
    <property type="entry name" value="MT-A70-like"/>
</dbReference>
<proteinExistence type="inferred from homology"/>
<keyword evidence="5" id="KW-0812">Transmembrane</keyword>
<feature type="region of interest" description="Disordered" evidence="4">
    <location>
        <begin position="465"/>
        <end position="484"/>
    </location>
</feature>
<dbReference type="PROSITE" id="PS51592">
    <property type="entry name" value="SAM_MTA70L_2"/>
    <property type="match status" value="1"/>
</dbReference>
<dbReference type="GO" id="GO:0005634">
    <property type="term" value="C:nucleus"/>
    <property type="evidence" value="ECO:0007669"/>
    <property type="project" value="UniProtKB-SubCell"/>
</dbReference>
<dbReference type="Pfam" id="PF05063">
    <property type="entry name" value="MT-A70"/>
    <property type="match status" value="1"/>
</dbReference>
<evidence type="ECO:0000256" key="2">
    <source>
        <dbReference type="ARBA" id="ARBA00023242"/>
    </source>
</evidence>
<feature type="region of interest" description="Disordered" evidence="4">
    <location>
        <begin position="546"/>
        <end position="575"/>
    </location>
</feature>
<dbReference type="AlphaFoldDB" id="A0A2S4WNU4"/>
<name>A0A2S4WNU4_9BASI</name>
<feature type="compositionally biased region" description="Low complexity" evidence="4">
    <location>
        <begin position="146"/>
        <end position="157"/>
    </location>
</feature>
<dbReference type="GO" id="GO:0036396">
    <property type="term" value="C:RNA N6-methyladenosine methyltransferase complex"/>
    <property type="evidence" value="ECO:0007669"/>
    <property type="project" value="TreeGrafter"/>
</dbReference>
<gene>
    <name evidence="6" type="ORF">PSHT_00123</name>
</gene>
<dbReference type="VEuPathDB" id="FungiDB:PSHT_00123"/>
<reference evidence="6 7" key="1">
    <citation type="submission" date="2017-12" db="EMBL/GenBank/DDBJ databases">
        <title>Gene loss provides genomic basis for host adaptation in cereal stripe rust fungi.</title>
        <authorList>
            <person name="Xia C."/>
        </authorList>
    </citation>
    <scope>NUCLEOTIDE SEQUENCE [LARGE SCALE GENOMIC DNA]</scope>
    <source>
        <strain evidence="6 7">93TX-2</strain>
    </source>
</reference>
<dbReference type="PROSITE" id="PS51143">
    <property type="entry name" value="MT_A70"/>
    <property type="match status" value="1"/>
</dbReference>
<reference evidence="7" key="3">
    <citation type="journal article" date="2018" name="Mol. Plant Microbe Interact.">
        <title>Genome sequence resources for the wheat stripe rust pathogen (Puccinia striiformis f. sp. tritici) and the barley stripe rust pathogen (Puccinia striiformis f. sp. hordei).</title>
        <authorList>
            <person name="Xia C."/>
            <person name="Wang M."/>
            <person name="Yin C."/>
            <person name="Cornejo O.E."/>
            <person name="Hulbert S.H."/>
            <person name="Chen X."/>
        </authorList>
    </citation>
    <scope>NUCLEOTIDE SEQUENCE [LARGE SCALE GENOMIC DNA]</scope>
    <source>
        <strain evidence="7">93TX-2</strain>
    </source>
</reference>
<feature type="region of interest" description="Disordered" evidence="4">
    <location>
        <begin position="145"/>
        <end position="174"/>
    </location>
</feature>
<evidence type="ECO:0000256" key="5">
    <source>
        <dbReference type="SAM" id="Phobius"/>
    </source>
</evidence>
<protein>
    <submittedName>
        <fullName evidence="6">Uncharacterized protein</fullName>
    </submittedName>
</protein>
<dbReference type="VEuPathDB" id="FungiDB:PSTT_02630"/>
<organism evidence="6 7">
    <name type="scientific">Puccinia striiformis</name>
    <dbReference type="NCBI Taxonomy" id="27350"/>
    <lineage>
        <taxon>Eukaryota</taxon>
        <taxon>Fungi</taxon>
        <taxon>Dikarya</taxon>
        <taxon>Basidiomycota</taxon>
        <taxon>Pucciniomycotina</taxon>
        <taxon>Pucciniomycetes</taxon>
        <taxon>Pucciniales</taxon>
        <taxon>Pucciniaceae</taxon>
        <taxon>Puccinia</taxon>
    </lineage>
</organism>
<evidence type="ECO:0000256" key="3">
    <source>
        <dbReference type="PROSITE-ProRule" id="PRU00489"/>
    </source>
</evidence>
<keyword evidence="7" id="KW-1185">Reference proteome</keyword>
<dbReference type="VEuPathDB" id="FungiDB:PSTT_02631"/>
<evidence type="ECO:0000256" key="1">
    <source>
        <dbReference type="ARBA" id="ARBA00004123"/>
    </source>
</evidence>
<keyword evidence="5" id="KW-1133">Transmembrane helix</keyword>
<reference evidence="7" key="2">
    <citation type="journal article" date="2018" name="BMC Genomics">
        <title>Genomic insights into host adaptation between the wheat stripe rust pathogen (Puccinia striiformis f. sp. tritici) and the barley stripe rust pathogen (Puccinia striiformis f. sp. hordei).</title>
        <authorList>
            <person name="Xia C."/>
            <person name="Wang M."/>
            <person name="Yin C."/>
            <person name="Cornejo O.E."/>
            <person name="Hulbert S.H."/>
            <person name="Chen X."/>
        </authorList>
    </citation>
    <scope>NUCLEOTIDE SEQUENCE [LARGE SCALE GENOMIC DNA]</scope>
    <source>
        <strain evidence="7">93TX-2</strain>
    </source>
</reference>
<evidence type="ECO:0000256" key="4">
    <source>
        <dbReference type="SAM" id="MobiDB-lite"/>
    </source>
</evidence>
<dbReference type="EMBL" id="PKSM01000001">
    <property type="protein sequence ID" value="POW23451.1"/>
    <property type="molecule type" value="Genomic_DNA"/>
</dbReference>
<feature type="compositionally biased region" description="Polar residues" evidence="4">
    <location>
        <begin position="550"/>
        <end position="574"/>
    </location>
</feature>
<evidence type="ECO:0000313" key="6">
    <source>
        <dbReference type="EMBL" id="POW23451.1"/>
    </source>
</evidence>
<dbReference type="PANTHER" id="PTHR13107:SF0">
    <property type="entry name" value="N6-ADENOSINE-METHYLTRANSFERASE NON-CATALYTIC SUBUNIT"/>
    <property type="match status" value="1"/>
</dbReference>
<dbReference type="PANTHER" id="PTHR13107">
    <property type="entry name" value="N6-ADENOSINE-METHYLTRANSFERASE NON-CATALYTIC SUBUNIT"/>
    <property type="match status" value="1"/>
</dbReference>
<feature type="transmembrane region" description="Helical" evidence="5">
    <location>
        <begin position="682"/>
        <end position="709"/>
    </location>
</feature>